<feature type="transmembrane region" description="Helical" evidence="17">
    <location>
        <begin position="50"/>
        <end position="72"/>
    </location>
</feature>
<evidence type="ECO:0000256" key="17">
    <source>
        <dbReference type="SAM" id="Phobius"/>
    </source>
</evidence>
<dbReference type="EMBL" id="LSMT01000129">
    <property type="protein sequence ID" value="PFX26325.1"/>
    <property type="molecule type" value="Genomic_DNA"/>
</dbReference>
<proteinExistence type="inferred from homology"/>
<comment type="subcellular location">
    <subcellularLocation>
        <location evidence="2">Membrane</location>
        <topology evidence="2">Single-pass type II membrane protein</topology>
    </subcellularLocation>
</comment>
<evidence type="ECO:0000256" key="4">
    <source>
        <dbReference type="ARBA" id="ARBA00022645"/>
    </source>
</evidence>
<dbReference type="FunFam" id="3.40.630.10:FF:000009">
    <property type="entry name" value="N-acetylated-alpha-linked acidic dipeptidase 2"/>
    <property type="match status" value="1"/>
</dbReference>
<comment type="catalytic activity">
    <reaction evidence="15">
        <text>Release of an unsubstituted, C-terminal glutamyl residue, typically from Ac-Asp-Glu or folylpoly-gamma-glutamates.</text>
        <dbReference type="EC" id="3.4.17.21"/>
    </reaction>
</comment>
<dbReference type="AlphaFoldDB" id="A0A2B4SD00"/>
<dbReference type="InterPro" id="IPR007484">
    <property type="entry name" value="Peptidase_M28"/>
</dbReference>
<dbReference type="OrthoDB" id="5841748at2759"/>
<dbReference type="InterPro" id="IPR036757">
    <property type="entry name" value="TFR-like_dimer_dom_sf"/>
</dbReference>
<evidence type="ECO:0000256" key="16">
    <source>
        <dbReference type="ARBA" id="ARBA00066561"/>
    </source>
</evidence>
<keyword evidence="5" id="KW-0645">Protease</keyword>
<dbReference type="CDD" id="cd08022">
    <property type="entry name" value="M28_PSMA_like"/>
    <property type="match status" value="1"/>
</dbReference>
<dbReference type="InterPro" id="IPR003137">
    <property type="entry name" value="PA_domain"/>
</dbReference>
<dbReference type="InterPro" id="IPR039373">
    <property type="entry name" value="Peptidase_M28B"/>
</dbReference>
<dbReference type="InterPro" id="IPR046450">
    <property type="entry name" value="PA_dom_sf"/>
</dbReference>
<evidence type="ECO:0000256" key="9">
    <source>
        <dbReference type="ARBA" id="ARBA00022833"/>
    </source>
</evidence>
<evidence type="ECO:0000256" key="14">
    <source>
        <dbReference type="ARBA" id="ARBA00023180"/>
    </source>
</evidence>
<keyword evidence="9" id="KW-0862">Zinc</keyword>
<dbReference type="EC" id="3.4.17.21" evidence="16"/>
<dbReference type="Gene3D" id="1.20.930.40">
    <property type="entry name" value="Transferrin receptor-like, dimerisation domain"/>
    <property type="match status" value="1"/>
</dbReference>
<keyword evidence="6 17" id="KW-0812">Transmembrane</keyword>
<feature type="domain" description="Peptidase M28" evidence="20">
    <location>
        <begin position="392"/>
        <end position="594"/>
    </location>
</feature>
<evidence type="ECO:0000313" key="22">
    <source>
        <dbReference type="Proteomes" id="UP000225706"/>
    </source>
</evidence>
<comment type="cofactor">
    <cofactor evidence="1">
        <name>Zn(2+)</name>
        <dbReference type="ChEBI" id="CHEBI:29105"/>
    </cofactor>
</comment>
<name>A0A2B4SD00_STYPI</name>
<evidence type="ECO:0000256" key="11">
    <source>
        <dbReference type="ARBA" id="ARBA00022989"/>
    </source>
</evidence>
<evidence type="ECO:0000256" key="3">
    <source>
        <dbReference type="ARBA" id="ARBA00005634"/>
    </source>
</evidence>
<dbReference type="FunFam" id="3.50.30.30:FF:000045">
    <property type="entry name" value="Predicted protein"/>
    <property type="match status" value="1"/>
</dbReference>
<keyword evidence="8" id="KW-0378">Hydrolase</keyword>
<evidence type="ECO:0000256" key="2">
    <source>
        <dbReference type="ARBA" id="ARBA00004606"/>
    </source>
</evidence>
<keyword evidence="14" id="KW-0325">Glycoprotein</keyword>
<evidence type="ECO:0000259" key="18">
    <source>
        <dbReference type="Pfam" id="PF02225"/>
    </source>
</evidence>
<sequence length="779" mass="87504">MHTANYRKISFTFNSMEDEVNRESKEKFTEGSGFLGGIRPLQLQRRKAQIVVGFVLVAVVFFLIGILIGYLVTKTSNSESCSRQGADNDDKRTGDFQKFHDLFKQTIRTEKLESLMREFSTQPHIAGSSRQHELANTLATNWKSFGFDKVEKPEYNVLLSFPQPNKPNKVAIIENGKTIYEIAGKIKISPDPTSSETFDHYPYLAYAHSGTVEGDLVYVNYGGDTDYEKLSEMNITARGKIVIMRSRSVSNAEKHGAIGALVFPDPSFSAQQGYAQDQVYPNGWWLPSGGVQEGTILFGPYNGDPQTPFLPSIKGIHRKPVNESELPKIPAQTISYGDALELLRRLGGSEAPESWQGGLNITYRTGPGFHNSNKAKLRLEVNNKPENKSIYNVIGTIFGTEEPDRYVIVGNHRDSWSFGAVDALSGTPVTNEIARVFGTLLKKGWRPRRTIKICSWGGEEFNLIGSQEWVEENANILAERAVAYINLDIAVCGDYVLRARATPLFKQIIHKWAKEVKDPNNTKGANTIYDIWLKKTPSDTNGKEPMIFNLFSASDYVPFYQYIGVPCGDFGYWFGYPNRTSLYPVYHTQQDTFYWMKKFVDHKFQIHRAMTQFGGGMTLDFADQPLLPFDVQNYAFALNFSFHVVTSSPDLSANGITLTALRDAVSGFMDACRKFEGRKSDPALLQKPYELRVMNDQMVKLEKAFIYPYGLPGKAQDRHVAFNFGFHNISPSKATFPGITEALYMAKKTGDWDLVKQQVSIATYCVQSATKVLEPLAGR</sequence>
<evidence type="ECO:0000256" key="6">
    <source>
        <dbReference type="ARBA" id="ARBA00022692"/>
    </source>
</evidence>
<evidence type="ECO:0000259" key="20">
    <source>
        <dbReference type="Pfam" id="PF04389"/>
    </source>
</evidence>
<keyword evidence="4 21" id="KW-0121">Carboxypeptidase</keyword>
<comment type="similarity">
    <text evidence="3">Belongs to the peptidase M28 family. M28B subfamily.</text>
</comment>
<keyword evidence="10" id="KW-0735">Signal-anchor</keyword>
<dbReference type="SUPFAM" id="SSF47672">
    <property type="entry name" value="Transferrin receptor-like dimerisation domain"/>
    <property type="match status" value="1"/>
</dbReference>
<keyword evidence="22" id="KW-1185">Reference proteome</keyword>
<accession>A0A2B4SD00</accession>
<dbReference type="SUPFAM" id="SSF52025">
    <property type="entry name" value="PA domain"/>
    <property type="match status" value="1"/>
</dbReference>
<dbReference type="PANTHER" id="PTHR10404:SF78">
    <property type="entry name" value="N-ACETYLATED ALPHA-LINKED ACIDIC DIPEPTIDASE 2"/>
    <property type="match status" value="1"/>
</dbReference>
<evidence type="ECO:0000256" key="7">
    <source>
        <dbReference type="ARBA" id="ARBA00022723"/>
    </source>
</evidence>
<evidence type="ECO:0000256" key="10">
    <source>
        <dbReference type="ARBA" id="ARBA00022968"/>
    </source>
</evidence>
<evidence type="ECO:0000256" key="15">
    <source>
        <dbReference type="ARBA" id="ARBA00052003"/>
    </source>
</evidence>
<dbReference type="Proteomes" id="UP000225706">
    <property type="component" value="Unassembled WGS sequence"/>
</dbReference>
<keyword evidence="13 17" id="KW-0472">Membrane</keyword>
<evidence type="ECO:0000259" key="19">
    <source>
        <dbReference type="Pfam" id="PF04253"/>
    </source>
</evidence>
<dbReference type="Pfam" id="PF04253">
    <property type="entry name" value="TFR_dimer"/>
    <property type="match status" value="1"/>
</dbReference>
<dbReference type="STRING" id="50429.A0A2B4SD00"/>
<dbReference type="GO" id="GO:0016020">
    <property type="term" value="C:membrane"/>
    <property type="evidence" value="ECO:0007669"/>
    <property type="project" value="UniProtKB-SubCell"/>
</dbReference>
<keyword evidence="11 17" id="KW-1133">Transmembrane helix</keyword>
<evidence type="ECO:0000256" key="13">
    <source>
        <dbReference type="ARBA" id="ARBA00023136"/>
    </source>
</evidence>
<evidence type="ECO:0000256" key="12">
    <source>
        <dbReference type="ARBA" id="ARBA00023049"/>
    </source>
</evidence>
<organism evidence="21 22">
    <name type="scientific">Stylophora pistillata</name>
    <name type="common">Smooth cauliflower coral</name>
    <dbReference type="NCBI Taxonomy" id="50429"/>
    <lineage>
        <taxon>Eukaryota</taxon>
        <taxon>Metazoa</taxon>
        <taxon>Cnidaria</taxon>
        <taxon>Anthozoa</taxon>
        <taxon>Hexacorallia</taxon>
        <taxon>Scleractinia</taxon>
        <taxon>Astrocoeniina</taxon>
        <taxon>Pocilloporidae</taxon>
        <taxon>Stylophora</taxon>
    </lineage>
</organism>
<dbReference type="GO" id="GO:0046872">
    <property type="term" value="F:metal ion binding"/>
    <property type="evidence" value="ECO:0007669"/>
    <property type="project" value="UniProtKB-KW"/>
</dbReference>
<dbReference type="SUPFAM" id="SSF53187">
    <property type="entry name" value="Zn-dependent exopeptidases"/>
    <property type="match status" value="1"/>
</dbReference>
<feature type="domain" description="PA" evidence="18">
    <location>
        <begin position="212"/>
        <end position="295"/>
    </location>
</feature>
<reference evidence="22" key="1">
    <citation type="journal article" date="2017" name="bioRxiv">
        <title>Comparative analysis of the genomes of Stylophora pistillata and Acropora digitifera provides evidence for extensive differences between species of corals.</title>
        <authorList>
            <person name="Voolstra C.R."/>
            <person name="Li Y."/>
            <person name="Liew Y.J."/>
            <person name="Baumgarten S."/>
            <person name="Zoccola D."/>
            <person name="Flot J.-F."/>
            <person name="Tambutte S."/>
            <person name="Allemand D."/>
            <person name="Aranda M."/>
        </authorList>
    </citation>
    <scope>NUCLEOTIDE SEQUENCE [LARGE SCALE GENOMIC DNA]</scope>
</reference>
<dbReference type="GO" id="GO:0006508">
    <property type="term" value="P:proteolysis"/>
    <property type="evidence" value="ECO:0007669"/>
    <property type="project" value="UniProtKB-KW"/>
</dbReference>
<keyword evidence="7" id="KW-0479">Metal-binding</keyword>
<evidence type="ECO:0000256" key="1">
    <source>
        <dbReference type="ARBA" id="ARBA00001947"/>
    </source>
</evidence>
<dbReference type="FunFam" id="1.20.930.40:FF:000001">
    <property type="entry name" value="N-acetylated-alpha-linked acidic dipeptidase 2"/>
    <property type="match status" value="1"/>
</dbReference>
<dbReference type="Gene3D" id="3.40.630.10">
    <property type="entry name" value="Zn peptidases"/>
    <property type="match status" value="1"/>
</dbReference>
<gene>
    <name evidence="21" type="primary">Folh1</name>
    <name evidence="21" type="ORF">AWC38_SpisGene9015</name>
</gene>
<comment type="caution">
    <text evidence="21">The sequence shown here is derived from an EMBL/GenBank/DDBJ whole genome shotgun (WGS) entry which is preliminary data.</text>
</comment>
<evidence type="ECO:0000256" key="5">
    <source>
        <dbReference type="ARBA" id="ARBA00022670"/>
    </source>
</evidence>
<feature type="domain" description="Transferrin receptor-like dimerisation" evidence="19">
    <location>
        <begin position="656"/>
        <end position="773"/>
    </location>
</feature>
<dbReference type="Gene3D" id="3.50.30.30">
    <property type="match status" value="1"/>
</dbReference>
<keyword evidence="12" id="KW-0482">Metalloprotease</keyword>
<dbReference type="GO" id="GO:0004181">
    <property type="term" value="F:metallocarboxypeptidase activity"/>
    <property type="evidence" value="ECO:0007669"/>
    <property type="project" value="UniProtKB-EC"/>
</dbReference>
<dbReference type="InterPro" id="IPR007365">
    <property type="entry name" value="TFR-like_dimer_dom"/>
</dbReference>
<dbReference type="Pfam" id="PF02225">
    <property type="entry name" value="PA"/>
    <property type="match status" value="1"/>
</dbReference>
<evidence type="ECO:0000313" key="21">
    <source>
        <dbReference type="EMBL" id="PFX26325.1"/>
    </source>
</evidence>
<evidence type="ECO:0000256" key="8">
    <source>
        <dbReference type="ARBA" id="ARBA00022801"/>
    </source>
</evidence>
<dbReference type="Pfam" id="PF04389">
    <property type="entry name" value="Peptidase_M28"/>
    <property type="match status" value="1"/>
</dbReference>
<protein>
    <recommendedName>
        <fullName evidence="16">glutamate carboxypeptidase II</fullName>
        <ecNumber evidence="16">3.4.17.21</ecNumber>
    </recommendedName>
</protein>
<dbReference type="PANTHER" id="PTHR10404">
    <property type="entry name" value="N-ACETYLATED-ALPHA-LINKED ACIDIC DIPEPTIDASE"/>
    <property type="match status" value="1"/>
</dbReference>
<dbReference type="CDD" id="cd02121">
    <property type="entry name" value="PA_GCPII_like"/>
    <property type="match status" value="1"/>
</dbReference>